<keyword evidence="4" id="KW-0460">Magnesium</keyword>
<dbReference type="PANTHER" id="PTHR46193:SF10">
    <property type="entry name" value="6-PHOSPHOGLUCONATE PHOSPHATASE"/>
    <property type="match status" value="1"/>
</dbReference>
<accession>A0A1I3Y6N0</accession>
<dbReference type="SFLD" id="SFLDS00003">
    <property type="entry name" value="Haloacid_Dehalogenase"/>
    <property type="match status" value="1"/>
</dbReference>
<dbReference type="InterPro" id="IPR036412">
    <property type="entry name" value="HAD-like_sf"/>
</dbReference>
<dbReference type="Gene3D" id="1.10.150.240">
    <property type="entry name" value="Putative phosphatase, domain 2"/>
    <property type="match status" value="1"/>
</dbReference>
<evidence type="ECO:0000256" key="3">
    <source>
        <dbReference type="ARBA" id="ARBA00022723"/>
    </source>
</evidence>
<dbReference type="EMBL" id="FOSQ01000001">
    <property type="protein sequence ID" value="SFK27524.1"/>
    <property type="molecule type" value="Genomic_DNA"/>
</dbReference>
<dbReference type="Pfam" id="PF00702">
    <property type="entry name" value="Hydrolase"/>
    <property type="match status" value="1"/>
</dbReference>
<gene>
    <name evidence="5" type="ORF">SAMN02745775_1011021</name>
</gene>
<keyword evidence="3" id="KW-0479">Metal-binding</keyword>
<dbReference type="GO" id="GO:0046872">
    <property type="term" value="F:metal ion binding"/>
    <property type="evidence" value="ECO:0007669"/>
    <property type="project" value="UniProtKB-KW"/>
</dbReference>
<evidence type="ECO:0000256" key="4">
    <source>
        <dbReference type="ARBA" id="ARBA00022842"/>
    </source>
</evidence>
<organism evidence="5 6">
    <name type="scientific">Falsiroseomonas stagni DSM 19981</name>
    <dbReference type="NCBI Taxonomy" id="1123062"/>
    <lineage>
        <taxon>Bacteria</taxon>
        <taxon>Pseudomonadati</taxon>
        <taxon>Pseudomonadota</taxon>
        <taxon>Alphaproteobacteria</taxon>
        <taxon>Acetobacterales</taxon>
        <taxon>Roseomonadaceae</taxon>
        <taxon>Falsiroseomonas</taxon>
    </lineage>
</organism>
<comment type="cofactor">
    <cofactor evidence="1">
        <name>Mg(2+)</name>
        <dbReference type="ChEBI" id="CHEBI:18420"/>
    </cofactor>
</comment>
<reference evidence="5 6" key="1">
    <citation type="submission" date="2016-10" db="EMBL/GenBank/DDBJ databases">
        <authorList>
            <person name="de Groot N.N."/>
        </authorList>
    </citation>
    <scope>NUCLEOTIDE SEQUENCE [LARGE SCALE GENOMIC DNA]</scope>
    <source>
        <strain evidence="5 6">DSM 19981</strain>
    </source>
</reference>
<dbReference type="AlphaFoldDB" id="A0A1I3Y6N0"/>
<dbReference type="InterPro" id="IPR023198">
    <property type="entry name" value="PGP-like_dom2"/>
</dbReference>
<dbReference type="RefSeq" id="WP_092956334.1">
    <property type="nucleotide sequence ID" value="NZ_FOSQ01000001.1"/>
</dbReference>
<evidence type="ECO:0000313" key="6">
    <source>
        <dbReference type="Proteomes" id="UP000199473"/>
    </source>
</evidence>
<dbReference type="InterPro" id="IPR051600">
    <property type="entry name" value="Beta-PGM-like"/>
</dbReference>
<dbReference type="SUPFAM" id="SSF56784">
    <property type="entry name" value="HAD-like"/>
    <property type="match status" value="1"/>
</dbReference>
<comment type="similarity">
    <text evidence="2">Belongs to the HAD-like hydrolase superfamily. CbbY/CbbZ/Gph/YieH family.</text>
</comment>
<dbReference type="OrthoDB" id="9797743at2"/>
<dbReference type="InterPro" id="IPR006439">
    <property type="entry name" value="HAD-SF_hydro_IA"/>
</dbReference>
<dbReference type="STRING" id="1123062.SAMN02745775_1011021"/>
<sequence>MPPRGVIFDCDGTLVDSEPLSALVFAEALAEQGLDITPAAALEAFRGRRFALCVAMAEAMLGRTLPPGFEAMVRDRTAAAFRERLRAIDGAGALLATMPLPFCVASNAPRSKTELALTLTGLRPFVGERIFSAYDVGAWKPDPGLFLHAAAALGLPPADCLVVEDSEAGVMAGLAAGMRVVALLPDMSREGRPGWLPAAVPALEGLAAVRHHL</sequence>
<dbReference type="PANTHER" id="PTHR46193">
    <property type="entry name" value="6-PHOSPHOGLUCONATE PHOSPHATASE"/>
    <property type="match status" value="1"/>
</dbReference>
<protein>
    <submittedName>
        <fullName evidence="5">Haloacid dehalogenase superfamily, subfamily IA, variant 3 with third motif having DD or ED</fullName>
    </submittedName>
</protein>
<dbReference type="Gene3D" id="3.40.50.1000">
    <property type="entry name" value="HAD superfamily/HAD-like"/>
    <property type="match status" value="1"/>
</dbReference>
<proteinExistence type="inferred from homology"/>
<name>A0A1I3Y6N0_9PROT</name>
<evidence type="ECO:0000256" key="1">
    <source>
        <dbReference type="ARBA" id="ARBA00001946"/>
    </source>
</evidence>
<dbReference type="Proteomes" id="UP000199473">
    <property type="component" value="Unassembled WGS sequence"/>
</dbReference>
<dbReference type="GO" id="GO:0003824">
    <property type="term" value="F:catalytic activity"/>
    <property type="evidence" value="ECO:0007669"/>
    <property type="project" value="UniProtKB-ARBA"/>
</dbReference>
<dbReference type="InterPro" id="IPR023214">
    <property type="entry name" value="HAD_sf"/>
</dbReference>
<dbReference type="SFLD" id="SFLDG01129">
    <property type="entry name" value="C1.5:_HAD__Beta-PGM__Phosphata"/>
    <property type="match status" value="1"/>
</dbReference>
<dbReference type="NCBIfam" id="TIGR01509">
    <property type="entry name" value="HAD-SF-IA-v3"/>
    <property type="match status" value="1"/>
</dbReference>
<evidence type="ECO:0000256" key="2">
    <source>
        <dbReference type="ARBA" id="ARBA00006171"/>
    </source>
</evidence>
<evidence type="ECO:0000313" key="5">
    <source>
        <dbReference type="EMBL" id="SFK27524.1"/>
    </source>
</evidence>
<keyword evidence="6" id="KW-1185">Reference proteome</keyword>